<dbReference type="AlphaFoldDB" id="A0A7S0V5L3"/>
<feature type="transmembrane region" description="Helical" evidence="1">
    <location>
        <begin position="367"/>
        <end position="387"/>
    </location>
</feature>
<sequence length="413" mass="44362">MTVGDKCAGYIRMLLAFLGTIFLLAGIALQFLAAGNLYGIRLESLCTAHSGSPELSDRDSFNAFIDAAFQKRASCLALPEGEERYKCCSVYQGLCARPDIPDRASMNFLEPIPRMELLTVVLGTFMSVRDPSSYDQANPEFWCKNCPNDWRRNCPFDPVDSDNKTAGVQVDKVCDCPGGKLSGQGVPFWATIADNELATRYLLCSDKADVYEEWANAIFPDWDASDLGQVRARFEAKCWQSKGSIGYILTAGPVLALFTGIFSVAGLFKKVANTPVPVIGFNLGMVAVAITFVSLWALSLTGASGLIARYAVCQGYNAPVVVNGTESASATKHTPVLYNGAPCADINSEGEFSYNPFISEMGAYNGGYISGGILTVLALICMLAINAKVSDVVMEAKLAGEGNGVGKHEQLDD</sequence>
<dbReference type="EMBL" id="HBFN01003668">
    <property type="protein sequence ID" value="CAD8780963.1"/>
    <property type="molecule type" value="Transcribed_RNA"/>
</dbReference>
<keyword evidence="1" id="KW-1133">Transmembrane helix</keyword>
<feature type="transmembrane region" description="Helical" evidence="1">
    <location>
        <begin position="280"/>
        <end position="298"/>
    </location>
</feature>
<organism evidence="2">
    <name type="scientific">Hemiselmis tepida</name>
    <dbReference type="NCBI Taxonomy" id="464990"/>
    <lineage>
        <taxon>Eukaryota</taxon>
        <taxon>Cryptophyceae</taxon>
        <taxon>Cryptomonadales</taxon>
        <taxon>Hemiselmidaceae</taxon>
        <taxon>Hemiselmis</taxon>
    </lineage>
</organism>
<evidence type="ECO:0000313" key="2">
    <source>
        <dbReference type="EMBL" id="CAD8780963.1"/>
    </source>
</evidence>
<protein>
    <submittedName>
        <fullName evidence="2">Uncharacterized protein</fullName>
    </submittedName>
</protein>
<keyword evidence="1" id="KW-0812">Transmembrane</keyword>
<gene>
    <name evidence="2" type="ORF">HTEP1355_LOCUS2199</name>
</gene>
<evidence type="ECO:0000256" key="1">
    <source>
        <dbReference type="SAM" id="Phobius"/>
    </source>
</evidence>
<accession>A0A7S0V5L3</accession>
<name>A0A7S0V5L3_9CRYP</name>
<feature type="transmembrane region" description="Helical" evidence="1">
    <location>
        <begin position="245"/>
        <end position="268"/>
    </location>
</feature>
<reference evidence="2" key="1">
    <citation type="submission" date="2021-01" db="EMBL/GenBank/DDBJ databases">
        <authorList>
            <person name="Corre E."/>
            <person name="Pelletier E."/>
            <person name="Niang G."/>
            <person name="Scheremetjew M."/>
            <person name="Finn R."/>
            <person name="Kale V."/>
            <person name="Holt S."/>
            <person name="Cochrane G."/>
            <person name="Meng A."/>
            <person name="Brown T."/>
            <person name="Cohen L."/>
        </authorList>
    </citation>
    <scope>NUCLEOTIDE SEQUENCE</scope>
    <source>
        <strain evidence="2">CCMP443</strain>
    </source>
</reference>
<proteinExistence type="predicted"/>
<keyword evidence="1" id="KW-0472">Membrane</keyword>